<sequence>MNNKELGYTFDLNNTYYGSMCIKYGNAQIVKLGKKTRDVYLVQGTLRVKGYYTSTLDGYCGNVTDKAIREFQRDSGLTVDGECGANTWDKLFNS</sequence>
<organism evidence="2 3">
    <name type="scientific">Anaerosacchariphilus polymeriproducens</name>
    <dbReference type="NCBI Taxonomy" id="1812858"/>
    <lineage>
        <taxon>Bacteria</taxon>
        <taxon>Bacillati</taxon>
        <taxon>Bacillota</taxon>
        <taxon>Clostridia</taxon>
        <taxon>Lachnospirales</taxon>
        <taxon>Lachnospiraceae</taxon>
        <taxon>Anaerosacchariphilus</taxon>
    </lineage>
</organism>
<dbReference type="SUPFAM" id="SSF47090">
    <property type="entry name" value="PGBD-like"/>
    <property type="match status" value="1"/>
</dbReference>
<dbReference type="InterPro" id="IPR036366">
    <property type="entry name" value="PGBDSf"/>
</dbReference>
<evidence type="ECO:0000313" key="3">
    <source>
        <dbReference type="Proteomes" id="UP000255036"/>
    </source>
</evidence>
<name>A0A371ARX1_9FIRM</name>
<dbReference type="InterPro" id="IPR036365">
    <property type="entry name" value="PGBD-like_sf"/>
</dbReference>
<protein>
    <submittedName>
        <fullName evidence="2">Peptidoglycan-binding protein</fullName>
    </submittedName>
</protein>
<feature type="domain" description="Peptidoglycan binding-like" evidence="1">
    <location>
        <begin position="38"/>
        <end position="91"/>
    </location>
</feature>
<keyword evidence="3" id="KW-1185">Reference proteome</keyword>
<dbReference type="Gene3D" id="1.10.101.10">
    <property type="entry name" value="PGBD-like superfamily/PGBD"/>
    <property type="match status" value="1"/>
</dbReference>
<reference evidence="2 3" key="1">
    <citation type="submission" date="2018-07" db="EMBL/GenBank/DDBJ databases">
        <title>Anaerosacharophilus polymeroproducens gen. nov. sp. nov., an anaerobic bacterium isolated from salt field.</title>
        <authorList>
            <person name="Kim W."/>
            <person name="Yang S.-H."/>
            <person name="Oh J."/>
            <person name="Lee J.-H."/>
            <person name="Kwon K.K."/>
        </authorList>
    </citation>
    <scope>NUCLEOTIDE SEQUENCE [LARGE SCALE GENOMIC DNA]</scope>
    <source>
        <strain evidence="2 3">MCWD5</strain>
    </source>
</reference>
<accession>A0A371ARX1</accession>
<dbReference type="EMBL" id="QRCT01000050">
    <property type="protein sequence ID" value="RDU22298.1"/>
    <property type="molecule type" value="Genomic_DNA"/>
</dbReference>
<evidence type="ECO:0000313" key="2">
    <source>
        <dbReference type="EMBL" id="RDU22298.1"/>
    </source>
</evidence>
<dbReference type="AlphaFoldDB" id="A0A371ARX1"/>
<evidence type="ECO:0000259" key="1">
    <source>
        <dbReference type="Pfam" id="PF01471"/>
    </source>
</evidence>
<dbReference type="OrthoDB" id="529831at2"/>
<dbReference type="Pfam" id="PF01471">
    <property type="entry name" value="PG_binding_1"/>
    <property type="match status" value="1"/>
</dbReference>
<comment type="caution">
    <text evidence="2">The sequence shown here is derived from an EMBL/GenBank/DDBJ whole genome shotgun (WGS) entry which is preliminary data.</text>
</comment>
<dbReference type="InterPro" id="IPR002477">
    <property type="entry name" value="Peptidoglycan-bd-like"/>
</dbReference>
<dbReference type="Proteomes" id="UP000255036">
    <property type="component" value="Unassembled WGS sequence"/>
</dbReference>
<gene>
    <name evidence="2" type="ORF">DWV06_16985</name>
</gene>
<proteinExistence type="predicted"/>